<evidence type="ECO:0000256" key="1">
    <source>
        <dbReference type="ARBA" id="ARBA00010062"/>
    </source>
</evidence>
<feature type="domain" description="Leucine-binding protein" evidence="4">
    <location>
        <begin position="40"/>
        <end position="381"/>
    </location>
</feature>
<gene>
    <name evidence="5" type="ORF">ACFQ5G_04500</name>
</gene>
<dbReference type="CDD" id="cd20014">
    <property type="entry name" value="PBP1_RPA0668_benzoate-like"/>
    <property type="match status" value="1"/>
</dbReference>
<dbReference type="InterPro" id="IPR028082">
    <property type="entry name" value="Peripla_BP_I"/>
</dbReference>
<dbReference type="Gene3D" id="3.40.50.2300">
    <property type="match status" value="2"/>
</dbReference>
<reference evidence="6" key="1">
    <citation type="journal article" date="2019" name="Int. J. Syst. Evol. Microbiol.">
        <title>The Global Catalogue of Microorganisms (GCM) 10K type strain sequencing project: providing services to taxonomists for standard genome sequencing and annotation.</title>
        <authorList>
            <consortium name="The Broad Institute Genomics Platform"/>
            <consortium name="The Broad Institute Genome Sequencing Center for Infectious Disease"/>
            <person name="Wu L."/>
            <person name="Ma J."/>
        </authorList>
    </citation>
    <scope>NUCLEOTIDE SEQUENCE [LARGE SCALE GENOMIC DNA]</scope>
    <source>
        <strain evidence="6">CCM 7526</strain>
    </source>
</reference>
<evidence type="ECO:0000256" key="3">
    <source>
        <dbReference type="SAM" id="SignalP"/>
    </source>
</evidence>
<name>A0ABW4A360_9ACTN</name>
<dbReference type="InterPro" id="IPR051010">
    <property type="entry name" value="BCAA_transport"/>
</dbReference>
<keyword evidence="2 3" id="KW-0732">Signal</keyword>
<dbReference type="RefSeq" id="WP_317791562.1">
    <property type="nucleotide sequence ID" value="NZ_AP028461.1"/>
</dbReference>
<feature type="chain" id="PRO_5047030262" evidence="3">
    <location>
        <begin position="23"/>
        <end position="400"/>
    </location>
</feature>
<comment type="caution">
    <text evidence="5">The sequence shown here is derived from an EMBL/GenBank/DDBJ whole genome shotgun (WGS) entry which is preliminary data.</text>
</comment>
<feature type="signal peptide" evidence="3">
    <location>
        <begin position="1"/>
        <end position="22"/>
    </location>
</feature>
<accession>A0ABW4A360</accession>
<dbReference type="InterPro" id="IPR028081">
    <property type="entry name" value="Leu-bd"/>
</dbReference>
<dbReference type="EMBL" id="JBHTMK010000005">
    <property type="protein sequence ID" value="MFD1364603.1"/>
    <property type="molecule type" value="Genomic_DNA"/>
</dbReference>
<organism evidence="5 6">
    <name type="scientific">Actinoplanes sichuanensis</name>
    <dbReference type="NCBI Taxonomy" id="512349"/>
    <lineage>
        <taxon>Bacteria</taxon>
        <taxon>Bacillati</taxon>
        <taxon>Actinomycetota</taxon>
        <taxon>Actinomycetes</taxon>
        <taxon>Micromonosporales</taxon>
        <taxon>Micromonosporaceae</taxon>
        <taxon>Actinoplanes</taxon>
    </lineage>
</organism>
<dbReference type="PANTHER" id="PTHR30483">
    <property type="entry name" value="LEUCINE-SPECIFIC-BINDING PROTEIN"/>
    <property type="match status" value="1"/>
</dbReference>
<dbReference type="SUPFAM" id="SSF53822">
    <property type="entry name" value="Periplasmic binding protein-like I"/>
    <property type="match status" value="1"/>
</dbReference>
<protein>
    <submittedName>
        <fullName evidence="5">ABC transporter substrate-binding protein</fullName>
    </submittedName>
</protein>
<dbReference type="PANTHER" id="PTHR30483:SF6">
    <property type="entry name" value="PERIPLASMIC BINDING PROTEIN OF ABC TRANSPORTER FOR NATURAL AMINO ACIDS"/>
    <property type="match status" value="1"/>
</dbReference>
<dbReference type="Proteomes" id="UP001597183">
    <property type="component" value="Unassembled WGS sequence"/>
</dbReference>
<comment type="similarity">
    <text evidence="1">Belongs to the leucine-binding protein family.</text>
</comment>
<evidence type="ECO:0000313" key="5">
    <source>
        <dbReference type="EMBL" id="MFD1364603.1"/>
    </source>
</evidence>
<proteinExistence type="inferred from homology"/>
<evidence type="ECO:0000256" key="2">
    <source>
        <dbReference type="ARBA" id="ARBA00022729"/>
    </source>
</evidence>
<sequence>MIRRRIPRRLAAAFTVAAVLTAAGCSGSSLDDDQERAGGPIRIGLMWPQSGVLKTVGDDFAQGWKLYLDTHGGKLGGHEITTTFVDEADGKQAAQNGIKKLVNQDRVDVVVGTISSDAVENVHPVITEKKIPYIATGGRPDTLKDLTYTWHTSWQNRDAGQAIADYIRTNVDGPVYAIGPDYKGGWDQVAGFVDAYKAGGGTLANPGGKATFTPFPNTTNFVPYLNAIQATDAKAVFAFFGGTNAIDFVKQYATSGLKGKVPLYAGGFLTEGAVLTAQGSAADGIYSSLNYAPDLDNQANRDFATAFDAAYKTIPDLYNVTAYDAALVLDRAIAAAGPNPTSASINEAIKNLGALPSPRGEWKFGTEHTPIQPWYLRQVRSEFERGRANVRVQDLTTLGK</sequence>
<dbReference type="PROSITE" id="PS51257">
    <property type="entry name" value="PROKAR_LIPOPROTEIN"/>
    <property type="match status" value="1"/>
</dbReference>
<keyword evidence="6" id="KW-1185">Reference proteome</keyword>
<evidence type="ECO:0000259" key="4">
    <source>
        <dbReference type="Pfam" id="PF13458"/>
    </source>
</evidence>
<evidence type="ECO:0000313" key="6">
    <source>
        <dbReference type="Proteomes" id="UP001597183"/>
    </source>
</evidence>
<dbReference type="Pfam" id="PF13458">
    <property type="entry name" value="Peripla_BP_6"/>
    <property type="match status" value="1"/>
</dbReference>